<dbReference type="Proteomes" id="UP000225706">
    <property type="component" value="Unassembled WGS sequence"/>
</dbReference>
<accession>A0A2B4SFY7</accession>
<evidence type="ECO:0000313" key="3">
    <source>
        <dbReference type="Proteomes" id="UP000225706"/>
    </source>
</evidence>
<feature type="compositionally biased region" description="Acidic residues" evidence="1">
    <location>
        <begin position="108"/>
        <end position="166"/>
    </location>
</feature>
<reference evidence="3" key="1">
    <citation type="journal article" date="2017" name="bioRxiv">
        <title>Comparative analysis of the genomes of Stylophora pistillata and Acropora digitifera provides evidence for extensive differences between species of corals.</title>
        <authorList>
            <person name="Voolstra C.R."/>
            <person name="Li Y."/>
            <person name="Liew Y.J."/>
            <person name="Baumgarten S."/>
            <person name="Zoccola D."/>
            <person name="Flot J.-F."/>
            <person name="Tambutte S."/>
            <person name="Allemand D."/>
            <person name="Aranda M."/>
        </authorList>
    </citation>
    <scope>NUCLEOTIDE SEQUENCE [LARGE SCALE GENOMIC DNA]</scope>
</reference>
<organism evidence="2 3">
    <name type="scientific">Stylophora pistillata</name>
    <name type="common">Smooth cauliflower coral</name>
    <dbReference type="NCBI Taxonomy" id="50429"/>
    <lineage>
        <taxon>Eukaryota</taxon>
        <taxon>Metazoa</taxon>
        <taxon>Cnidaria</taxon>
        <taxon>Anthozoa</taxon>
        <taxon>Hexacorallia</taxon>
        <taxon>Scleractinia</taxon>
        <taxon>Astrocoeniina</taxon>
        <taxon>Pocilloporidae</taxon>
        <taxon>Stylophora</taxon>
    </lineage>
</organism>
<evidence type="ECO:0000313" key="2">
    <source>
        <dbReference type="EMBL" id="PFX29614.1"/>
    </source>
</evidence>
<gene>
    <name evidence="2" type="ORF">AWC38_SpisGene5653</name>
</gene>
<dbReference type="AlphaFoldDB" id="A0A2B4SFY7"/>
<protein>
    <submittedName>
        <fullName evidence="2">Uncharacterized protein</fullName>
    </submittedName>
</protein>
<proteinExistence type="predicted"/>
<feature type="region of interest" description="Disordered" evidence="1">
    <location>
        <begin position="105"/>
        <end position="166"/>
    </location>
</feature>
<keyword evidence="3" id="KW-1185">Reference proteome</keyword>
<sequence length="166" mass="18902">MFWEGREVSLDFDKEKEQQKKFIDFRPACQFEDKMVEFLNDDIMKAWMKSRKGFISTKEVFAKGLILFVVHALACAADEKTSEQTKFVDAIETIKANVSQIVLRAIDDSDNDDDDSDDDDDDDSDNDDDDDSAADDDDDSDNDDDNEKEEEDDNAFEGDGSGEDDY</sequence>
<evidence type="ECO:0000256" key="1">
    <source>
        <dbReference type="SAM" id="MobiDB-lite"/>
    </source>
</evidence>
<dbReference type="EMBL" id="LSMT01000063">
    <property type="protein sequence ID" value="PFX29614.1"/>
    <property type="molecule type" value="Genomic_DNA"/>
</dbReference>
<name>A0A2B4SFY7_STYPI</name>
<comment type="caution">
    <text evidence="2">The sequence shown here is derived from an EMBL/GenBank/DDBJ whole genome shotgun (WGS) entry which is preliminary data.</text>
</comment>